<name>A0A2P6V1I8_9CHLO</name>
<evidence type="ECO:0000313" key="3">
    <source>
        <dbReference type="EMBL" id="PSC67949.1"/>
    </source>
</evidence>
<feature type="region of interest" description="Disordered" evidence="1">
    <location>
        <begin position="1"/>
        <end position="37"/>
    </location>
</feature>
<dbReference type="Proteomes" id="UP000239649">
    <property type="component" value="Unassembled WGS sequence"/>
</dbReference>
<keyword evidence="2" id="KW-0472">Membrane</keyword>
<evidence type="ECO:0000313" key="4">
    <source>
        <dbReference type="Proteomes" id="UP000239649"/>
    </source>
</evidence>
<feature type="compositionally biased region" description="Gly residues" evidence="1">
    <location>
        <begin position="276"/>
        <end position="288"/>
    </location>
</feature>
<feature type="region of interest" description="Disordered" evidence="1">
    <location>
        <begin position="268"/>
        <end position="325"/>
    </location>
</feature>
<evidence type="ECO:0000256" key="1">
    <source>
        <dbReference type="SAM" id="MobiDB-lite"/>
    </source>
</evidence>
<protein>
    <submittedName>
        <fullName evidence="3">Uncharacterized protein</fullName>
    </submittedName>
</protein>
<keyword evidence="4" id="KW-1185">Reference proteome</keyword>
<organism evidence="3 4">
    <name type="scientific">Micractinium conductrix</name>
    <dbReference type="NCBI Taxonomy" id="554055"/>
    <lineage>
        <taxon>Eukaryota</taxon>
        <taxon>Viridiplantae</taxon>
        <taxon>Chlorophyta</taxon>
        <taxon>core chlorophytes</taxon>
        <taxon>Trebouxiophyceae</taxon>
        <taxon>Chlorellales</taxon>
        <taxon>Chlorellaceae</taxon>
        <taxon>Chlorella clade</taxon>
        <taxon>Micractinium</taxon>
    </lineage>
</organism>
<feature type="compositionally biased region" description="Low complexity" evidence="1">
    <location>
        <begin position="160"/>
        <end position="171"/>
    </location>
</feature>
<feature type="transmembrane region" description="Helical" evidence="2">
    <location>
        <begin position="388"/>
        <end position="409"/>
    </location>
</feature>
<feature type="region of interest" description="Disordered" evidence="1">
    <location>
        <begin position="47"/>
        <end position="66"/>
    </location>
</feature>
<reference evidence="3 4" key="1">
    <citation type="journal article" date="2018" name="Plant J.">
        <title>Genome sequences of Chlorella sorokiniana UTEX 1602 and Micractinium conductrix SAG 241.80: implications to maltose excretion by a green alga.</title>
        <authorList>
            <person name="Arriola M.B."/>
            <person name="Velmurugan N."/>
            <person name="Zhang Y."/>
            <person name="Plunkett M.H."/>
            <person name="Hondzo H."/>
            <person name="Barney B.M."/>
        </authorList>
    </citation>
    <scope>NUCLEOTIDE SEQUENCE [LARGE SCALE GENOMIC DNA]</scope>
    <source>
        <strain evidence="3 4">SAG 241.80</strain>
    </source>
</reference>
<comment type="caution">
    <text evidence="3">The sequence shown here is derived from an EMBL/GenBank/DDBJ whole genome shotgun (WGS) entry which is preliminary data.</text>
</comment>
<proteinExistence type="predicted"/>
<evidence type="ECO:0000256" key="2">
    <source>
        <dbReference type="SAM" id="Phobius"/>
    </source>
</evidence>
<feature type="compositionally biased region" description="Low complexity" evidence="1">
    <location>
        <begin position="12"/>
        <end position="23"/>
    </location>
</feature>
<feature type="region of interest" description="Disordered" evidence="1">
    <location>
        <begin position="82"/>
        <end position="213"/>
    </location>
</feature>
<feature type="compositionally biased region" description="Polar residues" evidence="1">
    <location>
        <begin position="82"/>
        <end position="97"/>
    </location>
</feature>
<keyword evidence="2" id="KW-1133">Transmembrane helix</keyword>
<accession>A0A2P6V1I8</accession>
<keyword evidence="2" id="KW-0812">Transmembrane</keyword>
<dbReference type="EMBL" id="LHPF02000044">
    <property type="protein sequence ID" value="PSC67949.1"/>
    <property type="molecule type" value="Genomic_DNA"/>
</dbReference>
<sequence>MSGGSPVKQPRRPSLLPALSGRLSGAGAGAGVTGSGLDPALRAALSAAAHSKTRAPGAPFAAPWSGLAGADRARSDATLQLLRQLSKPTPASATEQSPPRPRADSACVTESTEGDSACSSQGAGVGSVGRAASPFAAAPPAVPPLSAEMLRGLPSPPAASPSVASTAADTAYHSAAGGAPHSRAASSYDGPADTYHWEEGPGPPSGGGADTPRSAVSWYSLRSGMAALPQTEAELAQLDLGEVVRLAAEAAELQERAGAALRLARQRLQGEPGARSGSGDGQAAGVEGGPAPASARSGSPVGDSAHAEATRKAADLETASEHKAEPALGRKAAAAAPATPALLLLALQLLLLLTAAAEAGLLWCAGAARRASGGTLRVPRSLVLAPVGAARGGAVAALLAADVVLALLAPRPSRRAS</sequence>
<dbReference type="AlphaFoldDB" id="A0A2P6V1I8"/>
<gene>
    <name evidence="3" type="ORF">C2E20_8365</name>
</gene>
<feature type="compositionally biased region" description="Basic and acidic residues" evidence="1">
    <location>
        <begin position="305"/>
        <end position="325"/>
    </location>
</feature>
<feature type="compositionally biased region" description="Gly residues" evidence="1">
    <location>
        <begin position="24"/>
        <end position="34"/>
    </location>
</feature>
<feature type="transmembrane region" description="Helical" evidence="2">
    <location>
        <begin position="341"/>
        <end position="368"/>
    </location>
</feature>
<feature type="compositionally biased region" description="Low complexity" evidence="1">
    <location>
        <begin position="116"/>
        <end position="147"/>
    </location>
</feature>